<accession>A0AAJ5YVD2</accession>
<keyword evidence="3" id="KW-1185">Reference proteome</keyword>
<feature type="region of interest" description="Disordered" evidence="1">
    <location>
        <begin position="1"/>
        <end position="69"/>
    </location>
</feature>
<gene>
    <name evidence="2" type="ORF">MYAM1_003206</name>
</gene>
<evidence type="ECO:0000313" key="2">
    <source>
        <dbReference type="EMBL" id="WFD00457.1"/>
    </source>
</evidence>
<feature type="compositionally biased region" description="Basic and acidic residues" evidence="1">
    <location>
        <begin position="300"/>
        <end position="309"/>
    </location>
</feature>
<dbReference type="PANTHER" id="PTHR16291:SF0">
    <property type="entry name" value="NUCLEAR CAP-BINDING PROTEIN SUBUNIT 3"/>
    <property type="match status" value="1"/>
</dbReference>
<proteinExistence type="predicted"/>
<dbReference type="PANTHER" id="PTHR16291">
    <property type="entry name" value="NUCLEAR CAP-BINDING PROTEIN SUBUNIT 3"/>
    <property type="match status" value="1"/>
</dbReference>
<dbReference type="GO" id="GO:0005634">
    <property type="term" value="C:nucleus"/>
    <property type="evidence" value="ECO:0007669"/>
    <property type="project" value="TreeGrafter"/>
</dbReference>
<dbReference type="Proteomes" id="UP001219567">
    <property type="component" value="Chromosome 5"/>
</dbReference>
<protein>
    <submittedName>
        <fullName evidence="2">Uncharacterized protein</fullName>
    </submittedName>
</protein>
<dbReference type="EMBL" id="CP119947">
    <property type="protein sequence ID" value="WFD00457.1"/>
    <property type="molecule type" value="Genomic_DNA"/>
</dbReference>
<dbReference type="AlphaFoldDB" id="A0AAJ5YVD2"/>
<evidence type="ECO:0000256" key="1">
    <source>
        <dbReference type="SAM" id="MobiDB-lite"/>
    </source>
</evidence>
<feature type="compositionally biased region" description="Basic and acidic residues" evidence="1">
    <location>
        <begin position="35"/>
        <end position="51"/>
    </location>
</feature>
<feature type="compositionally biased region" description="Basic and acidic residues" evidence="1">
    <location>
        <begin position="320"/>
        <end position="332"/>
    </location>
</feature>
<dbReference type="InterPro" id="IPR019416">
    <property type="entry name" value="NCBP3"/>
</dbReference>
<feature type="region of interest" description="Disordered" evidence="1">
    <location>
        <begin position="292"/>
        <end position="397"/>
    </location>
</feature>
<dbReference type="Pfam" id="PF10309">
    <property type="entry name" value="NCBP3"/>
    <property type="match status" value="1"/>
</dbReference>
<sequence>MQEEAPSSPALREQSKGEYGETDEPPRILYEMPDELARDAAAERVEEDVTHQEPAQEIPEPGSMPERPPLEAGEKLRIEALHLEGEPISQLSTSRLMAYVASTGSRARGIEWISDNRCVLVFDSYGDALAGMQRIQLPRNEVDMEDEPAAPEPSELASVGTIEAPWNDAIHALLTPRLAMAFPSELYNMIEKQSLSELPEAEKQLQEARSRLESGSEPVPEIYRDMEIEELERRTLTRDLKHVKQLRQSLWIRFALAHHDTKAPRSAQRSNWYRQHGRGAGKDVVPRLLEVGEHASQQPGRRDRRDIARNARPSYYDEDPYTRPRESMREAENAWEEEDYRPRSLLDRISGNRDEEEPVSRPRSRSASPQRNTDRDSGIRGRGSVRAPRSRMHGWDD</sequence>
<evidence type="ECO:0000313" key="3">
    <source>
        <dbReference type="Proteomes" id="UP001219567"/>
    </source>
</evidence>
<feature type="compositionally biased region" description="Basic residues" evidence="1">
    <location>
        <begin position="388"/>
        <end position="397"/>
    </location>
</feature>
<organism evidence="2 3">
    <name type="scientific">Malassezia yamatoensis</name>
    <dbReference type="NCBI Taxonomy" id="253288"/>
    <lineage>
        <taxon>Eukaryota</taxon>
        <taxon>Fungi</taxon>
        <taxon>Dikarya</taxon>
        <taxon>Basidiomycota</taxon>
        <taxon>Ustilaginomycotina</taxon>
        <taxon>Malasseziomycetes</taxon>
        <taxon>Malasseziales</taxon>
        <taxon>Malasseziaceae</taxon>
        <taxon>Malassezia</taxon>
    </lineage>
</organism>
<reference evidence="2 3" key="1">
    <citation type="submission" date="2023-03" db="EMBL/GenBank/DDBJ databases">
        <title>Mating type loci evolution in Malassezia.</title>
        <authorList>
            <person name="Coelho M.A."/>
        </authorList>
    </citation>
    <scope>NUCLEOTIDE SEQUENCE [LARGE SCALE GENOMIC DNA]</scope>
    <source>
        <strain evidence="2 3">CBS 9725</strain>
    </source>
</reference>
<feature type="compositionally biased region" description="Basic and acidic residues" evidence="1">
    <location>
        <begin position="340"/>
        <end position="353"/>
    </location>
</feature>
<dbReference type="GO" id="GO:0003729">
    <property type="term" value="F:mRNA binding"/>
    <property type="evidence" value="ECO:0007669"/>
    <property type="project" value="InterPro"/>
</dbReference>
<dbReference type="GO" id="GO:0000340">
    <property type="term" value="F:RNA 7-methylguanosine cap binding"/>
    <property type="evidence" value="ECO:0007669"/>
    <property type="project" value="InterPro"/>
</dbReference>
<name>A0AAJ5YVD2_9BASI</name>